<evidence type="ECO:0000313" key="1">
    <source>
        <dbReference type="EMBL" id="KAI8425859.1"/>
    </source>
</evidence>
<sequence length="328" mass="36552">MQVADWRLVVQHRNNWRSLVSEVKIHFGSLSRRSGVWSLRNVSISVPRAVLSGDGQAAVLRCSYDLEGAQLYSIRWYRAETEFYRYVPRELPPSMVFPLPGASVDLTQSDHQQVRIVNLNRRLSGDYMCEVSADAPLFHTDIRTAPLTVVDPPFRAPRLSVSRDSYARGDVIRANCTVDEAYPAPNITWILDEHKIAETIPEPPAELDFTERGATSHLEITILETEQYKVGLTYTSASLGRVYRDYGYEPEPRKNHTTVRYTMVPPSSGQFELGCVTTIFDIYARKSAPVGIREDAPHPASVTGEDSSGTLPSGSLGLALCACALHLL</sequence>
<reference evidence="1 2" key="1">
    <citation type="journal article" date="2022" name="Genome Biol. Evol.">
        <title>The Spruce Budworm Genome: Reconstructing the Evolutionary History of Antifreeze Proteins.</title>
        <authorList>
            <person name="Beliveau C."/>
            <person name="Gagne P."/>
            <person name="Picq S."/>
            <person name="Vernygora O."/>
            <person name="Keeling C.I."/>
            <person name="Pinkney K."/>
            <person name="Doucet D."/>
            <person name="Wen F."/>
            <person name="Johnston J.S."/>
            <person name="Maaroufi H."/>
            <person name="Boyle B."/>
            <person name="Laroche J."/>
            <person name="Dewar K."/>
            <person name="Juretic N."/>
            <person name="Blackburn G."/>
            <person name="Nisole A."/>
            <person name="Brunet B."/>
            <person name="Brandao M."/>
            <person name="Lumley L."/>
            <person name="Duan J."/>
            <person name="Quan G."/>
            <person name="Lucarotti C.J."/>
            <person name="Roe A.D."/>
            <person name="Sperling F.A.H."/>
            <person name="Levesque R.C."/>
            <person name="Cusson M."/>
        </authorList>
    </citation>
    <scope>NUCLEOTIDE SEQUENCE [LARGE SCALE GENOMIC DNA]</scope>
    <source>
        <strain evidence="1">Glfc:IPQL:Cfum</strain>
    </source>
</reference>
<accession>A0ACC0JP67</accession>
<protein>
    <submittedName>
        <fullName evidence="1">Uncharacterized protein</fullName>
    </submittedName>
</protein>
<evidence type="ECO:0000313" key="2">
    <source>
        <dbReference type="Proteomes" id="UP001064048"/>
    </source>
</evidence>
<comment type="caution">
    <text evidence="1">The sequence shown here is derived from an EMBL/GenBank/DDBJ whole genome shotgun (WGS) entry which is preliminary data.</text>
</comment>
<keyword evidence="2" id="KW-1185">Reference proteome</keyword>
<dbReference type="EMBL" id="CM046119">
    <property type="protein sequence ID" value="KAI8425859.1"/>
    <property type="molecule type" value="Genomic_DNA"/>
</dbReference>
<dbReference type="Proteomes" id="UP001064048">
    <property type="component" value="Chromosome 19"/>
</dbReference>
<name>A0ACC0JP67_CHOFU</name>
<gene>
    <name evidence="1" type="ORF">MSG28_011623</name>
</gene>
<proteinExistence type="predicted"/>
<organism evidence="1 2">
    <name type="scientific">Choristoneura fumiferana</name>
    <name type="common">Spruce budworm moth</name>
    <name type="synonym">Archips fumiferana</name>
    <dbReference type="NCBI Taxonomy" id="7141"/>
    <lineage>
        <taxon>Eukaryota</taxon>
        <taxon>Metazoa</taxon>
        <taxon>Ecdysozoa</taxon>
        <taxon>Arthropoda</taxon>
        <taxon>Hexapoda</taxon>
        <taxon>Insecta</taxon>
        <taxon>Pterygota</taxon>
        <taxon>Neoptera</taxon>
        <taxon>Endopterygota</taxon>
        <taxon>Lepidoptera</taxon>
        <taxon>Glossata</taxon>
        <taxon>Ditrysia</taxon>
        <taxon>Tortricoidea</taxon>
        <taxon>Tortricidae</taxon>
        <taxon>Tortricinae</taxon>
        <taxon>Choristoneura</taxon>
    </lineage>
</organism>